<dbReference type="SUPFAM" id="SSF47874">
    <property type="entry name" value="Annexin"/>
    <property type="match status" value="1"/>
</dbReference>
<dbReference type="Gramene" id="Pp3c26_12010V3.2">
    <property type="protein sequence ID" value="Pp3c26_12010V3.2"/>
    <property type="gene ID" value="Pp3c26_12010"/>
</dbReference>
<gene>
    <name evidence="7" type="primary">LOC112278129</name>
    <name evidence="6" type="ORF">PHYPA_030549</name>
</gene>
<dbReference type="EnsemblPlants" id="Pp3c26_12010V3.4">
    <property type="protein sequence ID" value="Pp3c26_12010V3.4"/>
    <property type="gene ID" value="Pp3c26_12010"/>
</dbReference>
<dbReference type="PANTHER" id="PTHR10502">
    <property type="entry name" value="ANNEXIN"/>
    <property type="match status" value="1"/>
</dbReference>
<dbReference type="KEGG" id="ppp:112278129"/>
<reference evidence="6 8" key="2">
    <citation type="journal article" date="2018" name="Plant J.">
        <title>The Physcomitrella patens chromosome-scale assembly reveals moss genome structure and evolution.</title>
        <authorList>
            <person name="Lang D."/>
            <person name="Ullrich K.K."/>
            <person name="Murat F."/>
            <person name="Fuchs J."/>
            <person name="Jenkins J."/>
            <person name="Haas F.B."/>
            <person name="Piednoel M."/>
            <person name="Gundlach H."/>
            <person name="Van Bel M."/>
            <person name="Meyberg R."/>
            <person name="Vives C."/>
            <person name="Morata J."/>
            <person name="Symeonidi A."/>
            <person name="Hiss M."/>
            <person name="Muchero W."/>
            <person name="Kamisugi Y."/>
            <person name="Saleh O."/>
            <person name="Blanc G."/>
            <person name="Decker E.L."/>
            <person name="van Gessel N."/>
            <person name="Grimwood J."/>
            <person name="Hayes R.D."/>
            <person name="Graham S.W."/>
            <person name="Gunter L.E."/>
            <person name="McDaniel S.F."/>
            <person name="Hoernstein S.N.W."/>
            <person name="Larsson A."/>
            <person name="Li F.W."/>
            <person name="Perroud P.F."/>
            <person name="Phillips J."/>
            <person name="Ranjan P."/>
            <person name="Rokshar D.S."/>
            <person name="Rothfels C.J."/>
            <person name="Schneider L."/>
            <person name="Shu S."/>
            <person name="Stevenson D.W."/>
            <person name="Thummler F."/>
            <person name="Tillich M."/>
            <person name="Villarreal Aguilar J.C."/>
            <person name="Widiez T."/>
            <person name="Wong G.K."/>
            <person name="Wymore A."/>
            <person name="Zhang Y."/>
            <person name="Zimmer A.D."/>
            <person name="Quatrano R.S."/>
            <person name="Mayer K.F.X."/>
            <person name="Goodstein D."/>
            <person name="Casacuberta J.M."/>
            <person name="Vandepoele K."/>
            <person name="Reski R."/>
            <person name="Cuming A.C."/>
            <person name="Tuskan G.A."/>
            <person name="Maumus F."/>
            <person name="Salse J."/>
            <person name="Schmutz J."/>
            <person name="Rensing S.A."/>
        </authorList>
    </citation>
    <scope>NUCLEOTIDE SEQUENCE [LARGE SCALE GENOMIC DNA]</scope>
    <source>
        <strain evidence="7 8">cv. Gransden 2004</strain>
    </source>
</reference>
<keyword evidence="2 4" id="KW-0677">Repeat</keyword>
<dbReference type="InterPro" id="IPR001464">
    <property type="entry name" value="Annexin"/>
</dbReference>
<dbReference type="Gramene" id="Pp3c26_12010V3.1">
    <property type="protein sequence ID" value="Pp3c26_12010V3.1"/>
    <property type="gene ID" value="Pp3c26_12010"/>
</dbReference>
<evidence type="ECO:0000256" key="4">
    <source>
        <dbReference type="RuleBase" id="RU003540"/>
    </source>
</evidence>
<evidence type="ECO:0000256" key="2">
    <source>
        <dbReference type="ARBA" id="ARBA00022737"/>
    </source>
</evidence>
<protein>
    <recommendedName>
        <fullName evidence="4">Annexin</fullName>
    </recommendedName>
</protein>
<evidence type="ECO:0000313" key="7">
    <source>
        <dbReference type="EnsemblPlants" id="Pp3c26_12010V3.1"/>
    </source>
</evidence>
<evidence type="ECO:0000313" key="6">
    <source>
        <dbReference type="EMBL" id="PNR27068.1"/>
    </source>
</evidence>
<dbReference type="PROSITE" id="PS51897">
    <property type="entry name" value="ANNEXIN_2"/>
    <property type="match status" value="4"/>
</dbReference>
<reference evidence="7" key="3">
    <citation type="submission" date="2020-12" db="UniProtKB">
        <authorList>
            <consortium name="EnsemblPlants"/>
        </authorList>
    </citation>
    <scope>IDENTIFICATION</scope>
</reference>
<dbReference type="PRINTS" id="PR00196">
    <property type="entry name" value="ANNEXIN"/>
</dbReference>
<dbReference type="EMBL" id="ABEU02000026">
    <property type="protein sequence ID" value="PNR27068.1"/>
    <property type="molecule type" value="Genomic_DNA"/>
</dbReference>
<comment type="similarity">
    <text evidence="1 4">Belongs to the annexin family.</text>
</comment>
<dbReference type="OMA" id="NEIIAGC"/>
<dbReference type="PROSITE" id="PS00223">
    <property type="entry name" value="ANNEXIN_1"/>
    <property type="match status" value="1"/>
</dbReference>
<comment type="domain">
    <text evidence="4">A pair of annexin repeats may form one binding site for calcium and phospholipid.</text>
</comment>
<dbReference type="GO" id="GO:0006950">
    <property type="term" value="P:response to stress"/>
    <property type="evidence" value="ECO:0007669"/>
    <property type="project" value="UniProtKB-ARBA"/>
</dbReference>
<dbReference type="AlphaFoldDB" id="A0A2K1ICR6"/>
<evidence type="ECO:0000256" key="3">
    <source>
        <dbReference type="ARBA" id="ARBA00023216"/>
    </source>
</evidence>
<dbReference type="FunCoup" id="A0A2K1ICR6">
    <property type="interactions" value="970"/>
</dbReference>
<dbReference type="FunFam" id="1.10.220.10:FF:000001">
    <property type="entry name" value="Annexin"/>
    <property type="match status" value="1"/>
</dbReference>
<dbReference type="Gene3D" id="1.10.220.10">
    <property type="entry name" value="Annexin"/>
    <property type="match status" value="4"/>
</dbReference>
<dbReference type="InterPro" id="IPR018252">
    <property type="entry name" value="Annexin_repeat_CS"/>
</dbReference>
<keyword evidence="3 4" id="KW-0041">Annexin</keyword>
<reference evidence="6 8" key="1">
    <citation type="journal article" date="2008" name="Science">
        <title>The Physcomitrella genome reveals evolutionary insights into the conquest of land by plants.</title>
        <authorList>
            <person name="Rensing S."/>
            <person name="Lang D."/>
            <person name="Zimmer A."/>
            <person name="Terry A."/>
            <person name="Salamov A."/>
            <person name="Shapiro H."/>
            <person name="Nishiyama T."/>
            <person name="Perroud P.-F."/>
            <person name="Lindquist E."/>
            <person name="Kamisugi Y."/>
            <person name="Tanahashi T."/>
            <person name="Sakakibara K."/>
            <person name="Fujita T."/>
            <person name="Oishi K."/>
            <person name="Shin-I T."/>
            <person name="Kuroki Y."/>
            <person name="Toyoda A."/>
            <person name="Suzuki Y."/>
            <person name="Hashimoto A."/>
            <person name="Yamaguchi K."/>
            <person name="Sugano A."/>
            <person name="Kohara Y."/>
            <person name="Fujiyama A."/>
            <person name="Anterola A."/>
            <person name="Aoki S."/>
            <person name="Ashton N."/>
            <person name="Barbazuk W.B."/>
            <person name="Barker E."/>
            <person name="Bennetzen J."/>
            <person name="Bezanilla M."/>
            <person name="Blankenship R."/>
            <person name="Cho S.H."/>
            <person name="Dutcher S."/>
            <person name="Estelle M."/>
            <person name="Fawcett J.A."/>
            <person name="Gundlach H."/>
            <person name="Hanada K."/>
            <person name="Heyl A."/>
            <person name="Hicks K.A."/>
            <person name="Hugh J."/>
            <person name="Lohr M."/>
            <person name="Mayer K."/>
            <person name="Melkozernov A."/>
            <person name="Murata T."/>
            <person name="Nelson D."/>
            <person name="Pils B."/>
            <person name="Prigge M."/>
            <person name="Reiss B."/>
            <person name="Renner T."/>
            <person name="Rombauts S."/>
            <person name="Rushton P."/>
            <person name="Sanderfoot A."/>
            <person name="Schween G."/>
            <person name="Shiu S.-H."/>
            <person name="Stueber K."/>
            <person name="Theodoulou F.L."/>
            <person name="Tu H."/>
            <person name="Van de Peer Y."/>
            <person name="Verrier P.J."/>
            <person name="Waters E."/>
            <person name="Wood A."/>
            <person name="Yang L."/>
            <person name="Cove D."/>
            <person name="Cuming A."/>
            <person name="Hasebe M."/>
            <person name="Lucas S."/>
            <person name="Mishler D.B."/>
            <person name="Reski R."/>
            <person name="Grigoriev I."/>
            <person name="Quatrano R.S."/>
            <person name="Boore J.L."/>
        </authorList>
    </citation>
    <scope>NUCLEOTIDE SEQUENCE [LARGE SCALE GENOMIC DNA]</scope>
    <source>
        <strain evidence="7 8">cv. Gransden 2004</strain>
    </source>
</reference>
<evidence type="ECO:0000256" key="5">
    <source>
        <dbReference type="SAM" id="MobiDB-lite"/>
    </source>
</evidence>
<dbReference type="Gramene" id="Pp3c26_12010V3.4">
    <property type="protein sequence ID" value="Pp3c26_12010V3.4"/>
    <property type="gene ID" value="Pp3c26_12010"/>
</dbReference>
<dbReference type="GO" id="GO:0005737">
    <property type="term" value="C:cytoplasm"/>
    <property type="evidence" value="ECO:0000318"/>
    <property type="project" value="GO_Central"/>
</dbReference>
<dbReference type="GeneID" id="112278129"/>
<dbReference type="PaxDb" id="3218-PP1S6_292V6.1"/>
<dbReference type="FunFam" id="1.10.220.10:FF:000005">
    <property type="entry name" value="Annexin"/>
    <property type="match status" value="1"/>
</dbReference>
<keyword evidence="8" id="KW-1185">Reference proteome</keyword>
<dbReference type="GO" id="GO:0005509">
    <property type="term" value="F:calcium ion binding"/>
    <property type="evidence" value="ECO:0007669"/>
    <property type="project" value="InterPro"/>
</dbReference>
<dbReference type="Proteomes" id="UP000006727">
    <property type="component" value="Chromosome 26"/>
</dbReference>
<dbReference type="GO" id="GO:0005886">
    <property type="term" value="C:plasma membrane"/>
    <property type="evidence" value="ECO:0000318"/>
    <property type="project" value="GO_Central"/>
</dbReference>
<dbReference type="InterPro" id="IPR037104">
    <property type="entry name" value="Annexin_sf"/>
</dbReference>
<dbReference type="InterPro" id="IPR018502">
    <property type="entry name" value="Annexin_repeat"/>
</dbReference>
<name>A0A2K1ICR6_PHYPA</name>
<sequence length="396" mass="44845">MGTLTLPPYFNLQEDCKDLRSSFKGLGCNEKRVIEILARRTQAQRLEIAQAYQTVYGESLHKRLKSAFSGKLEKCILLWMMDSAERDAILLYELMKVGGRKADRAFIGIVCTRNSAQIYLIKQAYYTMFNQTLENHIDGTDSHFMEFQTKNKWAFWRSGESKVKEVPKRLVGVTKLMLALVRGNRPENTSVDRHIALNDAHQLNKVFTGKVGDEDTLIRIFCTRSAQQLTATLNYYHQHYGHDFEESLINENSGDFEQALRYTVMCFRQPAKFYAEELHTALGGAGTDDDALIRVITTRAEVDMQYIKLEFANECKRSLEEMIANDTIGNYRYFLLTLVGPGDLGLFSPRTSNASASYYSPRTSNGSASRQPSTGSQNGSASYYSPRSSGQGSFQM</sequence>
<organism evidence="6">
    <name type="scientific">Physcomitrium patens</name>
    <name type="common">Spreading-leaved earth moss</name>
    <name type="synonym">Physcomitrella patens</name>
    <dbReference type="NCBI Taxonomy" id="3218"/>
    <lineage>
        <taxon>Eukaryota</taxon>
        <taxon>Viridiplantae</taxon>
        <taxon>Streptophyta</taxon>
        <taxon>Embryophyta</taxon>
        <taxon>Bryophyta</taxon>
        <taxon>Bryophytina</taxon>
        <taxon>Bryopsida</taxon>
        <taxon>Funariidae</taxon>
        <taxon>Funariales</taxon>
        <taxon>Funariaceae</taxon>
        <taxon>Physcomitrium</taxon>
    </lineage>
</organism>
<dbReference type="GO" id="GO:0005544">
    <property type="term" value="F:calcium-dependent phospholipid binding"/>
    <property type="evidence" value="ECO:0000318"/>
    <property type="project" value="GO_Central"/>
</dbReference>
<feature type="region of interest" description="Disordered" evidence="5">
    <location>
        <begin position="358"/>
        <end position="396"/>
    </location>
</feature>
<dbReference type="GO" id="GO:0001786">
    <property type="term" value="F:phosphatidylserine binding"/>
    <property type="evidence" value="ECO:0000318"/>
    <property type="project" value="GO_Central"/>
</dbReference>
<evidence type="ECO:0000313" key="8">
    <source>
        <dbReference type="Proteomes" id="UP000006727"/>
    </source>
</evidence>
<dbReference type="Gramene" id="Pp3c26_12010V3.3">
    <property type="protein sequence ID" value="Pp3c26_12010V3.3"/>
    <property type="gene ID" value="Pp3c26_12010"/>
</dbReference>
<proteinExistence type="inferred from homology"/>
<dbReference type="PANTHER" id="PTHR10502:SF102">
    <property type="entry name" value="ANNEXIN B11"/>
    <property type="match status" value="1"/>
</dbReference>
<evidence type="ECO:0000256" key="1">
    <source>
        <dbReference type="ARBA" id="ARBA00007831"/>
    </source>
</evidence>
<dbReference type="EnsemblPlants" id="Pp3c26_12010V3.2">
    <property type="protein sequence ID" value="Pp3c26_12010V3.2"/>
    <property type="gene ID" value="Pp3c26_12010"/>
</dbReference>
<dbReference type="STRING" id="3218.A0A2K1ICR6"/>
<dbReference type="Pfam" id="PF00191">
    <property type="entry name" value="Annexin"/>
    <property type="match status" value="4"/>
</dbReference>
<dbReference type="EnsemblPlants" id="Pp3c26_12010V3.1">
    <property type="protein sequence ID" value="Pp3c26_12010V3.1"/>
    <property type="gene ID" value="Pp3c26_12010"/>
</dbReference>
<dbReference type="SMART" id="SM00335">
    <property type="entry name" value="ANX"/>
    <property type="match status" value="4"/>
</dbReference>
<accession>A0A2K1ICR6</accession>
<keyword evidence="4" id="KW-0106">Calcium</keyword>
<dbReference type="RefSeq" id="XP_024367010.1">
    <property type="nucleotide sequence ID" value="XM_024511242.2"/>
</dbReference>
<dbReference type="OrthoDB" id="37886at2759"/>
<keyword evidence="4" id="KW-0111">Calcium/phospholipid-binding</keyword>
<dbReference type="EnsemblPlants" id="Pp3c26_12010V3.3">
    <property type="protein sequence ID" value="Pp3c26_12010V3.3"/>
    <property type="gene ID" value="Pp3c26_12010"/>
</dbReference>